<evidence type="ECO:0000313" key="8">
    <source>
        <dbReference type="EMBL" id="CBI00077.1"/>
    </source>
</evidence>
<dbReference type="InterPro" id="IPR001279">
    <property type="entry name" value="Metallo-B-lactamas"/>
</dbReference>
<dbReference type="EMBL" id="CABN01000087">
    <property type="protein sequence ID" value="CBI00077.1"/>
    <property type="molecule type" value="Genomic_DNA"/>
</dbReference>
<dbReference type="CDD" id="cd07731">
    <property type="entry name" value="ComA-like_MBL-fold"/>
    <property type="match status" value="1"/>
</dbReference>
<feature type="transmembrane region" description="Helical" evidence="6">
    <location>
        <begin position="331"/>
        <end position="352"/>
    </location>
</feature>
<keyword evidence="4 6" id="KW-1133">Transmembrane helix</keyword>
<name>E6PYR8_9ZZZZ</name>
<feature type="transmembrane region" description="Helical" evidence="6">
    <location>
        <begin position="359"/>
        <end position="377"/>
    </location>
</feature>
<feature type="transmembrane region" description="Helical" evidence="6">
    <location>
        <begin position="50"/>
        <end position="70"/>
    </location>
</feature>
<dbReference type="NCBIfam" id="TIGR00360">
    <property type="entry name" value="ComEC_N-term"/>
    <property type="match status" value="1"/>
</dbReference>
<feature type="domain" description="Metallo-beta-lactamase" evidence="7">
    <location>
        <begin position="669"/>
        <end position="887"/>
    </location>
</feature>
<evidence type="ECO:0000256" key="3">
    <source>
        <dbReference type="ARBA" id="ARBA00022692"/>
    </source>
</evidence>
<dbReference type="Pfam" id="PF13567">
    <property type="entry name" value="DUF4131"/>
    <property type="match status" value="1"/>
</dbReference>
<dbReference type="InterPro" id="IPR004477">
    <property type="entry name" value="ComEC_N"/>
</dbReference>
<protein>
    <submittedName>
        <fullName evidence="8">Putative DNA internalization-related competence protein ComEC/Rec2</fullName>
    </submittedName>
</protein>
<evidence type="ECO:0000259" key="7">
    <source>
        <dbReference type="SMART" id="SM00849"/>
    </source>
</evidence>
<feature type="transmembrane region" description="Helical" evidence="6">
    <location>
        <begin position="608"/>
        <end position="626"/>
    </location>
</feature>
<dbReference type="PANTHER" id="PTHR30619">
    <property type="entry name" value="DNA INTERNALIZATION/COMPETENCE PROTEIN COMEC/REC2"/>
    <property type="match status" value="1"/>
</dbReference>
<dbReference type="InterPro" id="IPR025405">
    <property type="entry name" value="DUF4131"/>
</dbReference>
<comment type="subcellular location">
    <subcellularLocation>
        <location evidence="1">Cell membrane</location>
        <topology evidence="1">Multi-pass membrane protein</topology>
    </subcellularLocation>
</comment>
<dbReference type="GO" id="GO:0005886">
    <property type="term" value="C:plasma membrane"/>
    <property type="evidence" value="ECO:0007669"/>
    <property type="project" value="UniProtKB-SubCell"/>
</dbReference>
<reference evidence="8" key="1">
    <citation type="submission" date="2009-10" db="EMBL/GenBank/DDBJ databases">
        <title>Diversity of trophic interactions inside an arsenic-rich microbial ecosystem.</title>
        <authorList>
            <person name="Bertin P.N."/>
            <person name="Heinrich-Salmeron A."/>
            <person name="Pelletier E."/>
            <person name="Goulhen-Chollet F."/>
            <person name="Arsene-Ploetze F."/>
            <person name="Gallien S."/>
            <person name="Calteau A."/>
            <person name="Vallenet D."/>
            <person name="Casiot C."/>
            <person name="Chane-Woon-Ming B."/>
            <person name="Giloteaux L."/>
            <person name="Barakat M."/>
            <person name="Bonnefoy V."/>
            <person name="Bruneel O."/>
            <person name="Chandler M."/>
            <person name="Cleiss J."/>
            <person name="Duran R."/>
            <person name="Elbaz-Poulichet F."/>
            <person name="Fonknechten N."/>
            <person name="Lauga B."/>
            <person name="Mornico D."/>
            <person name="Ortet P."/>
            <person name="Schaeffer C."/>
            <person name="Siguier P."/>
            <person name="Alexander Thil Smith A."/>
            <person name="Van Dorsselaer A."/>
            <person name="Weissenbach J."/>
            <person name="Medigue C."/>
            <person name="Le Paslier D."/>
        </authorList>
    </citation>
    <scope>NUCLEOTIDE SEQUENCE</scope>
</reference>
<accession>E6PYR8</accession>
<proteinExistence type="predicted"/>
<evidence type="ECO:0000256" key="6">
    <source>
        <dbReference type="SAM" id="Phobius"/>
    </source>
</evidence>
<keyword evidence="3 6" id="KW-0812">Transmembrane</keyword>
<dbReference type="Pfam" id="PF00753">
    <property type="entry name" value="Lactamase_B"/>
    <property type="match status" value="1"/>
</dbReference>
<evidence type="ECO:0000256" key="2">
    <source>
        <dbReference type="ARBA" id="ARBA00022475"/>
    </source>
</evidence>
<feature type="transmembrane region" description="Helical" evidence="6">
    <location>
        <begin position="537"/>
        <end position="561"/>
    </location>
</feature>
<evidence type="ECO:0000256" key="1">
    <source>
        <dbReference type="ARBA" id="ARBA00004651"/>
    </source>
</evidence>
<evidence type="ECO:0000256" key="5">
    <source>
        <dbReference type="ARBA" id="ARBA00023136"/>
    </source>
</evidence>
<dbReference type="SMART" id="SM00849">
    <property type="entry name" value="Lactamase_B"/>
    <property type="match status" value="1"/>
</dbReference>
<evidence type="ECO:0000256" key="4">
    <source>
        <dbReference type="ARBA" id="ARBA00022989"/>
    </source>
</evidence>
<dbReference type="AlphaFoldDB" id="E6PYR8"/>
<feature type="transmembrane region" description="Helical" evidence="6">
    <location>
        <begin position="21"/>
        <end position="44"/>
    </location>
</feature>
<dbReference type="InterPro" id="IPR036866">
    <property type="entry name" value="RibonucZ/Hydroxyglut_hydro"/>
</dbReference>
<dbReference type="InterPro" id="IPR052159">
    <property type="entry name" value="Competence_DNA_uptake"/>
</dbReference>
<keyword evidence="5 6" id="KW-0472">Membrane</keyword>
<dbReference type="PANTHER" id="PTHR30619:SF1">
    <property type="entry name" value="RECOMBINATION PROTEIN 2"/>
    <property type="match status" value="1"/>
</dbReference>
<feature type="transmembrane region" description="Helical" evidence="6">
    <location>
        <begin position="632"/>
        <end position="649"/>
    </location>
</feature>
<gene>
    <name evidence="8" type="ORF">CARN3_1059</name>
</gene>
<feature type="transmembrane region" description="Helical" evidence="6">
    <location>
        <begin position="431"/>
        <end position="451"/>
    </location>
</feature>
<organism evidence="8">
    <name type="scientific">mine drainage metagenome</name>
    <dbReference type="NCBI Taxonomy" id="410659"/>
    <lineage>
        <taxon>unclassified sequences</taxon>
        <taxon>metagenomes</taxon>
        <taxon>ecological metagenomes</taxon>
    </lineage>
</organism>
<feature type="transmembrane region" description="Helical" evidence="6">
    <location>
        <begin position="505"/>
        <end position="525"/>
    </location>
</feature>
<dbReference type="Pfam" id="PF03772">
    <property type="entry name" value="Competence"/>
    <property type="match status" value="1"/>
</dbReference>
<dbReference type="SUPFAM" id="SSF56281">
    <property type="entry name" value="Metallo-hydrolase/oxidoreductase"/>
    <property type="match status" value="1"/>
</dbReference>
<feature type="transmembrane region" description="Helical" evidence="6">
    <location>
        <begin position="567"/>
        <end position="587"/>
    </location>
</feature>
<feature type="transmembrane region" description="Helical" evidence="6">
    <location>
        <begin position="407"/>
        <end position="425"/>
    </location>
</feature>
<sequence>MLFRSKSRERVYDDWRAMFALPAMPLAFNIPLFHAALLFLTGILLAQTIYLKPGILLFALLPLTAAYWLSIQRAPRIASLMLVLFWIMLGYWSAETEPQPAPSPVVTRLVDGLLRTIEGTVISAEPMSYASLPEQNQSAVDHDIEKERLGDSSTRGNQASKTQRVDLLLTRAELINDQFDTIVPVPPFNSGLIRVAIRWSGSSAEDVHCGDKLSLLMRLSEPDIYHDPAVWNRSAYLASQSISATGSIAAGDYEHFRVLSRSGERSIPCRLNHWRQAATTKLESLPSLTHNLPTAFQITTDDAAMLSAMLTGDRSYLTQDLRSGFERTGSFHLIVVSGLHLAVLAGFIFALAQRIRMQNWAATFVTIGCSLAFALFTGFSIPIQRSFWMITLYLVGRMIFRDRSPLNVIGFASLCLMAASPRSILDASLQMTLLSVTAIAGIAVPLLQLYVSPRIRATRNLKFIALDLYLPPRIAQFRVLMRMFARRLQPLMGEWLSWTTFPLGIRLLLRFIELMIIGLVVEIALSWPMALYFHRITLYALPVNLVVLPLLGLLLPAAMITLLALNLWPPLAIVSAALCGLLLHLDLRFIHHFGSMHFGNMRIPEPSAIQITLATIFFVLAVFLALSRHSRLRYLSFTALLLMVLVSLWPRPMNHPSSALLFQTIDVGQGDSLLLISPEGKTFLEDGGGLVHYSSTKAHVSYSNSEARQDSFDIGEQVVSPVLWSRGIRHLDVVALTHAHQDHLGGLTAILRNFHPRELWIGNNPVTPAYKAFLTEAIADGISIRVLRAGQQLSLGSVLFRVLAPKASYLPGATPANDDSVVMQASFGSTSILLEGDAEAQEEDGMLAESALRSTLLKVAHHGSISSTRPEFLARVAPQWAVISCGLHNHFGHPRFEILDELQKSHVRTYRTDIDGTTCFLLDGKTVAAEPMCRSDAASVLQR</sequence>
<dbReference type="Gene3D" id="3.60.15.10">
    <property type="entry name" value="Ribonuclease Z/Hydroxyacylglutathione hydrolase-like"/>
    <property type="match status" value="1"/>
</dbReference>
<keyword evidence="2" id="KW-1003">Cell membrane</keyword>
<dbReference type="InterPro" id="IPR035681">
    <property type="entry name" value="ComA-like_MBL"/>
</dbReference>
<comment type="caution">
    <text evidence="8">The sequence shown here is derived from an EMBL/GenBank/DDBJ whole genome shotgun (WGS) entry which is preliminary data.</text>
</comment>